<dbReference type="PANTHER" id="PTHR12970">
    <property type="entry name" value="PROTEASOME ASSEMBLY CHAPERONE 2"/>
    <property type="match status" value="1"/>
</dbReference>
<gene>
    <name evidence="5" type="ORF">BDEG_25410</name>
</gene>
<dbReference type="GO" id="GO:0005829">
    <property type="term" value="C:cytosol"/>
    <property type="evidence" value="ECO:0007669"/>
    <property type="project" value="TreeGrafter"/>
</dbReference>
<protein>
    <recommendedName>
        <fullName evidence="1">Proteasome assembly chaperone 2</fullName>
    </recommendedName>
</protein>
<dbReference type="GO" id="GO:0043248">
    <property type="term" value="P:proteasome assembly"/>
    <property type="evidence" value="ECO:0007669"/>
    <property type="project" value="TreeGrafter"/>
</dbReference>
<proteinExistence type="inferred from homology"/>
<dbReference type="STRING" id="403673.A0A177WPY5"/>
<evidence type="ECO:0000256" key="3">
    <source>
        <dbReference type="ARBA" id="ARBA00025745"/>
    </source>
</evidence>
<organism evidence="5 6">
    <name type="scientific">Batrachochytrium dendrobatidis (strain JEL423)</name>
    <dbReference type="NCBI Taxonomy" id="403673"/>
    <lineage>
        <taxon>Eukaryota</taxon>
        <taxon>Fungi</taxon>
        <taxon>Fungi incertae sedis</taxon>
        <taxon>Chytridiomycota</taxon>
        <taxon>Chytridiomycota incertae sedis</taxon>
        <taxon>Chytridiomycetes</taxon>
        <taxon>Rhizophydiales</taxon>
        <taxon>Rhizophydiales incertae sedis</taxon>
        <taxon>Batrachochytrium</taxon>
    </lineage>
</organism>
<reference evidence="5 6" key="1">
    <citation type="submission" date="2006-10" db="EMBL/GenBank/DDBJ databases">
        <title>The Genome Sequence of Batrachochytrium dendrobatidis JEL423.</title>
        <authorList>
            <consortium name="The Broad Institute Genome Sequencing Platform"/>
            <person name="Birren B."/>
            <person name="Lander E."/>
            <person name="Galagan J."/>
            <person name="Cuomo C."/>
            <person name="Devon K."/>
            <person name="Jaffe D."/>
            <person name="Butler J."/>
            <person name="Alvarez P."/>
            <person name="Gnerre S."/>
            <person name="Grabherr M."/>
            <person name="Kleber M."/>
            <person name="Mauceli E."/>
            <person name="Brockman W."/>
            <person name="Young S."/>
            <person name="LaButti K."/>
            <person name="Sykes S."/>
            <person name="DeCaprio D."/>
            <person name="Crawford M."/>
            <person name="Koehrsen M."/>
            <person name="Engels R."/>
            <person name="Montgomery P."/>
            <person name="Pearson M."/>
            <person name="Howarth C."/>
            <person name="Larson L."/>
            <person name="White J."/>
            <person name="O'Leary S."/>
            <person name="Kodira C."/>
            <person name="Zeng Q."/>
            <person name="Yandava C."/>
            <person name="Alvarado L."/>
            <person name="Longcore J."/>
            <person name="James T."/>
        </authorList>
    </citation>
    <scope>NUCLEOTIDE SEQUENCE [LARGE SCALE GENOMIC DNA]</scope>
    <source>
        <strain evidence="5 6">JEL423</strain>
    </source>
</reference>
<dbReference type="InterPro" id="IPR019151">
    <property type="entry name" value="Proteasome_assmbl_chaperone_2"/>
</dbReference>
<dbReference type="InterPro" id="IPR038389">
    <property type="entry name" value="PSMG2_sf"/>
</dbReference>
<evidence type="ECO:0000256" key="4">
    <source>
        <dbReference type="SAM" id="SignalP"/>
    </source>
</evidence>
<dbReference type="AlphaFoldDB" id="A0A177WPY5"/>
<dbReference type="OrthoDB" id="10260712at2759"/>
<name>A0A177WPY5_BATDL</name>
<evidence type="ECO:0000313" key="6">
    <source>
        <dbReference type="Proteomes" id="UP000077115"/>
    </source>
</evidence>
<dbReference type="InterPro" id="IPR016562">
    <property type="entry name" value="Proteasome_assmbl_chp_2_euk"/>
</dbReference>
<dbReference type="Proteomes" id="UP000077115">
    <property type="component" value="Unassembled WGS sequence"/>
</dbReference>
<feature type="chain" id="PRO_5008077749" description="Proteasome assembly chaperone 2" evidence="4">
    <location>
        <begin position="30"/>
        <end position="245"/>
    </location>
</feature>
<comment type="similarity">
    <text evidence="3">Belongs to the PSMG2 family.</text>
</comment>
<evidence type="ECO:0000313" key="5">
    <source>
        <dbReference type="EMBL" id="OAJ41876.1"/>
    </source>
</evidence>
<accession>A0A177WPY5</accession>
<reference evidence="5 6" key="2">
    <citation type="submission" date="2016-05" db="EMBL/GenBank/DDBJ databases">
        <title>Lineage-specific infection strategies underlie the spectrum of fungal disease in amphibians.</title>
        <authorList>
            <person name="Cuomo C.A."/>
            <person name="Farrer R.A."/>
            <person name="James T."/>
            <person name="Longcore J."/>
            <person name="Birren B."/>
        </authorList>
    </citation>
    <scope>NUCLEOTIDE SEQUENCE [LARGE SCALE GENOMIC DNA]</scope>
    <source>
        <strain evidence="5 6">JEL423</strain>
    </source>
</reference>
<dbReference type="VEuPathDB" id="FungiDB:BDEG_25410"/>
<evidence type="ECO:0000256" key="2">
    <source>
        <dbReference type="ARBA" id="ARBA00023186"/>
    </source>
</evidence>
<sequence length="245" mass="27166">MPGPNALGFVGQLTLDLLISTLKLQKVGSIDCPDVSAVVGIDSYGPWDSPSVRTAMEVYQGKTQSSQSHSIKEQVVTVLMIRSKVEKEKGMVFSEALTSWIQSIGFSRVLLLTALDGTRRTDKQLGSSPLRYCTVGSEFSDQFPAALKLGWTAIESSSDIYTDTPCIIPPGGGLTRFILNEFKRKEMSLTVLSWFTFEGDNMDTVHSIANAVNDLVCLCSPKPQWLRPKSWDHIYGQEQYTRELF</sequence>
<keyword evidence="4" id="KW-0732">Signal</keyword>
<dbReference type="EMBL" id="DS022306">
    <property type="protein sequence ID" value="OAJ41876.1"/>
    <property type="molecule type" value="Genomic_DNA"/>
</dbReference>
<dbReference type="FunFam" id="3.40.50.10900:FF:000018">
    <property type="entry name" value="Uncharacterized protein"/>
    <property type="match status" value="1"/>
</dbReference>
<dbReference type="eggNOG" id="KOG3112">
    <property type="taxonomic scope" value="Eukaryota"/>
</dbReference>
<dbReference type="Pfam" id="PF09754">
    <property type="entry name" value="PAC2"/>
    <property type="match status" value="1"/>
</dbReference>
<dbReference type="GO" id="GO:0005634">
    <property type="term" value="C:nucleus"/>
    <property type="evidence" value="ECO:0007669"/>
    <property type="project" value="TreeGrafter"/>
</dbReference>
<dbReference type="Gene3D" id="3.40.50.10900">
    <property type="entry name" value="PAC-like subunit"/>
    <property type="match status" value="2"/>
</dbReference>
<keyword evidence="2" id="KW-0143">Chaperone</keyword>
<feature type="signal peptide" evidence="4">
    <location>
        <begin position="1"/>
        <end position="29"/>
    </location>
</feature>
<dbReference type="PANTHER" id="PTHR12970:SF1">
    <property type="entry name" value="PROTEASOME ASSEMBLY CHAPERONE 2"/>
    <property type="match status" value="1"/>
</dbReference>
<evidence type="ECO:0000256" key="1">
    <source>
        <dbReference type="ARBA" id="ARBA00019186"/>
    </source>
</evidence>